<dbReference type="Proteomes" id="UP000266272">
    <property type="component" value="Unassembled WGS sequence"/>
</dbReference>
<dbReference type="EMBL" id="PXOA01000542">
    <property type="protein sequence ID" value="RFU74384.1"/>
    <property type="molecule type" value="Genomic_DNA"/>
</dbReference>
<feature type="compositionally biased region" description="Polar residues" evidence="1">
    <location>
        <begin position="219"/>
        <end position="240"/>
    </location>
</feature>
<dbReference type="InterPro" id="IPR024630">
    <property type="entry name" value="Stc1"/>
</dbReference>
<dbReference type="OrthoDB" id="3514033at2759"/>
<feature type="region of interest" description="Disordered" evidence="1">
    <location>
        <begin position="316"/>
        <end position="400"/>
    </location>
</feature>
<evidence type="ECO:0000256" key="1">
    <source>
        <dbReference type="SAM" id="MobiDB-lite"/>
    </source>
</evidence>
<feature type="compositionally biased region" description="Low complexity" evidence="1">
    <location>
        <begin position="316"/>
        <end position="327"/>
    </location>
</feature>
<proteinExistence type="predicted"/>
<dbReference type="STRING" id="490622.A0A395NEK6"/>
<dbReference type="Pfam" id="PF12898">
    <property type="entry name" value="Stc1"/>
    <property type="match status" value="1"/>
</dbReference>
<dbReference type="AlphaFoldDB" id="A0A395NEK6"/>
<protein>
    <submittedName>
        <fullName evidence="3">Stc1 domain-containing</fullName>
    </submittedName>
</protein>
<keyword evidence="4" id="KW-1185">Reference proteome</keyword>
<gene>
    <name evidence="3" type="ORF">TARUN_7859</name>
</gene>
<sequence>MASKKGNSKFNLATQPSIPTRFRCIIGGEWKPLGEFSKSQQRFIQRQIDSRQRIDAANSGMACREHTSGQRTEMTCELCGLVKPLDEFSGATKRNGSANPADLLKHCKRCTAWVETQEPEVVPAPLETGHISIEEERGEMWPATFVDSTDFFADDLLPQAPVTGLSSLGLDDLDTSSIDMTALLSRRSGSSVSGGPSESGAALGRALPPHLRGDIAGSRSVSVTSATEESKNETASSGPSKLNKLPPHLRGLMQPPPVVDDASDCAVSSDYYYDPSSVSTATTAREAKAAKPRRVSFNAWDPKGIPYRGIKSVTASSAAGTSAGPVSDVGGEAQSPPKQPEGQSKGKWVRTKDIRMSQTELRQVGTNHHVAARQVGPAKHRPPQHNFDKFCEPDEDDEDF</sequence>
<organism evidence="3 4">
    <name type="scientific">Trichoderma arundinaceum</name>
    <dbReference type="NCBI Taxonomy" id="490622"/>
    <lineage>
        <taxon>Eukaryota</taxon>
        <taxon>Fungi</taxon>
        <taxon>Dikarya</taxon>
        <taxon>Ascomycota</taxon>
        <taxon>Pezizomycotina</taxon>
        <taxon>Sordariomycetes</taxon>
        <taxon>Hypocreomycetidae</taxon>
        <taxon>Hypocreales</taxon>
        <taxon>Hypocreaceae</taxon>
        <taxon>Trichoderma</taxon>
    </lineage>
</organism>
<name>A0A395NEK6_TRIAR</name>
<feature type="domain" description="Stc1" evidence="2">
    <location>
        <begin position="23"/>
        <end position="111"/>
    </location>
</feature>
<accession>A0A395NEK6</accession>
<evidence type="ECO:0000259" key="2">
    <source>
        <dbReference type="Pfam" id="PF12898"/>
    </source>
</evidence>
<feature type="region of interest" description="Disordered" evidence="1">
    <location>
        <begin position="186"/>
        <end position="257"/>
    </location>
</feature>
<reference evidence="3 4" key="1">
    <citation type="journal article" date="2018" name="PLoS Pathog.">
        <title>Evolution of structural diversity of trichothecenes, a family of toxins produced by plant pathogenic and entomopathogenic fungi.</title>
        <authorList>
            <person name="Proctor R.H."/>
            <person name="McCormick S.P."/>
            <person name="Kim H.S."/>
            <person name="Cardoza R.E."/>
            <person name="Stanley A.M."/>
            <person name="Lindo L."/>
            <person name="Kelly A."/>
            <person name="Brown D.W."/>
            <person name="Lee T."/>
            <person name="Vaughan M.M."/>
            <person name="Alexander N.J."/>
            <person name="Busman M."/>
            <person name="Gutierrez S."/>
        </authorList>
    </citation>
    <scope>NUCLEOTIDE SEQUENCE [LARGE SCALE GENOMIC DNA]</scope>
    <source>
        <strain evidence="3 4">IBT 40837</strain>
    </source>
</reference>
<feature type="compositionally biased region" description="Low complexity" evidence="1">
    <location>
        <begin position="186"/>
        <end position="200"/>
    </location>
</feature>
<comment type="caution">
    <text evidence="3">The sequence shown here is derived from an EMBL/GenBank/DDBJ whole genome shotgun (WGS) entry which is preliminary data.</text>
</comment>
<feature type="compositionally biased region" description="Polar residues" evidence="1">
    <location>
        <begin position="356"/>
        <end position="366"/>
    </location>
</feature>
<evidence type="ECO:0000313" key="3">
    <source>
        <dbReference type="EMBL" id="RFU74384.1"/>
    </source>
</evidence>
<evidence type="ECO:0000313" key="4">
    <source>
        <dbReference type="Proteomes" id="UP000266272"/>
    </source>
</evidence>